<comment type="subunit">
    <text evidence="4">Homotrimer.</text>
</comment>
<dbReference type="InterPro" id="IPR013785">
    <property type="entry name" value="Aldolase_TIM"/>
</dbReference>
<dbReference type="CDD" id="cd00452">
    <property type="entry name" value="KDPG_aldolase"/>
    <property type="match status" value="1"/>
</dbReference>
<keyword evidence="8" id="KW-0119">Carbohydrate metabolism</keyword>
<dbReference type="InterPro" id="IPR031337">
    <property type="entry name" value="KDPG/KHG_AS_1"/>
</dbReference>
<dbReference type="AlphaFoldDB" id="A0A4R3MBY1"/>
<name>A0A4R3MBY1_9HYPH</name>
<protein>
    <recommendedName>
        <fullName evidence="5">2-dehydro-3-deoxy-phosphogluconate aldolase</fullName>
        <ecNumber evidence="5">4.1.2.14</ecNumber>
    </recommendedName>
</protein>
<dbReference type="NCBIfam" id="TIGR01182">
    <property type="entry name" value="eda"/>
    <property type="match status" value="1"/>
</dbReference>
<dbReference type="NCBIfam" id="NF004325">
    <property type="entry name" value="PRK05718.1"/>
    <property type="match status" value="1"/>
</dbReference>
<sequence length="221" mass="23003">MTLDNRPFWHSTGIVPVVTIRDADRAVPLARTLAEAGLPIIEITLRTPSALDAIRRIAAEVPEAHVGAGTIRHPADIEAALNAGARFLVSPGATDALVRAAAGCPIPWLPGCATPSEAMRLADHGFATVKFFPASSYGGTRTLRALAAPLAGMEFIPTGGIGPADLADYLSLPSVVAVGGSWMVREDWLDSGDLSSIAEAARAACVRVRDLRTPAPADRPG</sequence>
<keyword evidence="7" id="KW-0704">Schiff base</keyword>
<evidence type="ECO:0000256" key="8">
    <source>
        <dbReference type="ARBA" id="ARBA00023277"/>
    </source>
</evidence>
<keyword evidence="6" id="KW-0456">Lyase</keyword>
<evidence type="ECO:0000256" key="1">
    <source>
        <dbReference type="ARBA" id="ARBA00000654"/>
    </source>
</evidence>
<organism evidence="9 10">
    <name type="scientific">Tepidamorphus gemmatus</name>
    <dbReference type="NCBI Taxonomy" id="747076"/>
    <lineage>
        <taxon>Bacteria</taxon>
        <taxon>Pseudomonadati</taxon>
        <taxon>Pseudomonadota</taxon>
        <taxon>Alphaproteobacteria</taxon>
        <taxon>Hyphomicrobiales</taxon>
        <taxon>Tepidamorphaceae</taxon>
        <taxon>Tepidamorphus</taxon>
    </lineage>
</organism>
<dbReference type="PROSITE" id="PS00160">
    <property type="entry name" value="ALDOLASE_KDPG_KHG_2"/>
    <property type="match status" value="1"/>
</dbReference>
<dbReference type="PROSITE" id="PS00159">
    <property type="entry name" value="ALDOLASE_KDPG_KHG_1"/>
    <property type="match status" value="1"/>
</dbReference>
<comment type="catalytic activity">
    <reaction evidence="1">
        <text>2-dehydro-3-deoxy-6-phospho-D-gluconate = D-glyceraldehyde 3-phosphate + pyruvate</text>
        <dbReference type="Rhea" id="RHEA:17089"/>
        <dbReference type="ChEBI" id="CHEBI:15361"/>
        <dbReference type="ChEBI" id="CHEBI:57569"/>
        <dbReference type="ChEBI" id="CHEBI:59776"/>
        <dbReference type="EC" id="4.1.2.14"/>
    </reaction>
</comment>
<evidence type="ECO:0000256" key="2">
    <source>
        <dbReference type="ARBA" id="ARBA00004736"/>
    </source>
</evidence>
<dbReference type="SUPFAM" id="SSF51569">
    <property type="entry name" value="Aldolase"/>
    <property type="match status" value="1"/>
</dbReference>
<reference evidence="9 10" key="1">
    <citation type="submission" date="2019-03" db="EMBL/GenBank/DDBJ databases">
        <title>Genomic Encyclopedia of Type Strains, Phase IV (KMG-IV): sequencing the most valuable type-strain genomes for metagenomic binning, comparative biology and taxonomic classification.</title>
        <authorList>
            <person name="Goeker M."/>
        </authorList>
    </citation>
    <scope>NUCLEOTIDE SEQUENCE [LARGE SCALE GENOMIC DNA]</scope>
    <source>
        <strain evidence="9 10">DSM 19345</strain>
    </source>
</reference>
<evidence type="ECO:0000313" key="10">
    <source>
        <dbReference type="Proteomes" id="UP000295678"/>
    </source>
</evidence>
<dbReference type="PANTHER" id="PTHR30246:SF1">
    <property type="entry name" value="2-DEHYDRO-3-DEOXY-6-PHOSPHOGALACTONATE ALDOLASE-RELATED"/>
    <property type="match status" value="1"/>
</dbReference>
<evidence type="ECO:0000256" key="7">
    <source>
        <dbReference type="ARBA" id="ARBA00023270"/>
    </source>
</evidence>
<proteinExistence type="inferred from homology"/>
<dbReference type="InterPro" id="IPR000887">
    <property type="entry name" value="Aldlse_KDPG_KHG"/>
</dbReference>
<dbReference type="EMBL" id="SMAK01000005">
    <property type="protein sequence ID" value="TCT10642.1"/>
    <property type="molecule type" value="Genomic_DNA"/>
</dbReference>
<dbReference type="PANTHER" id="PTHR30246">
    <property type="entry name" value="2-KETO-3-DEOXY-6-PHOSPHOGLUCONATE ALDOLASE"/>
    <property type="match status" value="1"/>
</dbReference>
<dbReference type="Proteomes" id="UP000295678">
    <property type="component" value="Unassembled WGS sequence"/>
</dbReference>
<comment type="pathway">
    <text evidence="2">Carbohydrate acid metabolism; 2-dehydro-3-deoxy-D-gluconate degradation; D-glyceraldehyde 3-phosphate and pyruvate from 2-dehydro-3-deoxy-D-gluconate: step 2/2.</text>
</comment>
<dbReference type="Pfam" id="PF01081">
    <property type="entry name" value="Aldolase"/>
    <property type="match status" value="1"/>
</dbReference>
<accession>A0A4R3MBY1</accession>
<gene>
    <name evidence="9" type="ORF">EDC22_105141</name>
</gene>
<dbReference type="InterPro" id="IPR031338">
    <property type="entry name" value="KDPG/KHG_AS_2"/>
</dbReference>
<dbReference type="Gene3D" id="3.20.20.70">
    <property type="entry name" value="Aldolase class I"/>
    <property type="match status" value="1"/>
</dbReference>
<dbReference type="EC" id="4.1.2.14" evidence="5"/>
<evidence type="ECO:0000256" key="6">
    <source>
        <dbReference type="ARBA" id="ARBA00023239"/>
    </source>
</evidence>
<evidence type="ECO:0000256" key="3">
    <source>
        <dbReference type="ARBA" id="ARBA00006906"/>
    </source>
</evidence>
<comment type="similarity">
    <text evidence="3">Belongs to the KHG/KDPG aldolase family.</text>
</comment>
<evidence type="ECO:0000256" key="4">
    <source>
        <dbReference type="ARBA" id="ARBA00011233"/>
    </source>
</evidence>
<dbReference type="RefSeq" id="WP_245499713.1">
    <property type="nucleotide sequence ID" value="NZ_SMAK01000005.1"/>
</dbReference>
<comment type="caution">
    <text evidence="9">The sequence shown here is derived from an EMBL/GenBank/DDBJ whole genome shotgun (WGS) entry which is preliminary data.</text>
</comment>
<evidence type="ECO:0000256" key="5">
    <source>
        <dbReference type="ARBA" id="ARBA00013063"/>
    </source>
</evidence>
<evidence type="ECO:0000313" key="9">
    <source>
        <dbReference type="EMBL" id="TCT10642.1"/>
    </source>
</evidence>
<dbReference type="GO" id="GO:0008675">
    <property type="term" value="F:2-dehydro-3-deoxy-phosphogluconate aldolase activity"/>
    <property type="evidence" value="ECO:0007669"/>
    <property type="project" value="UniProtKB-EC"/>
</dbReference>
<keyword evidence="10" id="KW-1185">Reference proteome</keyword>